<keyword evidence="6" id="KW-1185">Reference proteome</keyword>
<name>A0A3Q4BQB0_MOLML</name>
<dbReference type="Pfam" id="PF00106">
    <property type="entry name" value="adh_short"/>
    <property type="match status" value="1"/>
</dbReference>
<keyword evidence="3" id="KW-0560">Oxidoreductase</keyword>
<dbReference type="Ensembl" id="ENSMMOT00000023527.1">
    <property type="protein sequence ID" value="ENSMMOP00000023142.1"/>
    <property type="gene ID" value="ENSMMOG00000017609.1"/>
</dbReference>
<dbReference type="PRINTS" id="PR00081">
    <property type="entry name" value="GDHRDH"/>
</dbReference>
<reference evidence="5" key="1">
    <citation type="submission" date="2025-08" db="UniProtKB">
        <authorList>
            <consortium name="Ensembl"/>
        </authorList>
    </citation>
    <scope>IDENTIFICATION</scope>
</reference>
<keyword evidence="2" id="KW-0521">NADP</keyword>
<evidence type="ECO:0000313" key="6">
    <source>
        <dbReference type="Proteomes" id="UP000261620"/>
    </source>
</evidence>
<protein>
    <recommendedName>
        <fullName evidence="7">Carbonyl reductase 1</fullName>
    </recommendedName>
</protein>
<dbReference type="InterPro" id="IPR002347">
    <property type="entry name" value="SDR_fam"/>
</dbReference>
<evidence type="ECO:0000256" key="2">
    <source>
        <dbReference type="ARBA" id="ARBA00022857"/>
    </source>
</evidence>
<sequence>KTKCVCVGYVTLIKVVGLAKALCMAHTGARDVGHGQRAVESLASEGQKAMSHQLDINDMSSITTAAAYFKEKYGRVDVLINNAAIAFKVADTFGVQAGVTLKTNFFATRDMLIQFVPIIKIGGRVVKISSFVSIGTLNQCSLIFQQCFRSEDITEEELVGLMQEFYGWPQTAYVESKTRLMMLSMFLARCLSKERPNDGILINACCLGWVRTDMPGPNAPKSPEEGAVTPVYLALLPPGATEPHGKFVSGKEVQEW</sequence>
<dbReference type="PANTHER" id="PTHR43963:SF4">
    <property type="entry name" value="CARBONYL REDUCTASE (NADPH)"/>
    <property type="match status" value="1"/>
</dbReference>
<evidence type="ECO:0000313" key="5">
    <source>
        <dbReference type="Ensembl" id="ENSMMOP00000023142.1"/>
    </source>
</evidence>
<dbReference type="AlphaFoldDB" id="A0A3Q4BQB0"/>
<organism evidence="5 6">
    <name type="scientific">Mola mola</name>
    <name type="common">Ocean sunfish</name>
    <name type="synonym">Tetraodon mola</name>
    <dbReference type="NCBI Taxonomy" id="94237"/>
    <lineage>
        <taxon>Eukaryota</taxon>
        <taxon>Metazoa</taxon>
        <taxon>Chordata</taxon>
        <taxon>Craniata</taxon>
        <taxon>Vertebrata</taxon>
        <taxon>Euteleostomi</taxon>
        <taxon>Actinopterygii</taxon>
        <taxon>Neopterygii</taxon>
        <taxon>Teleostei</taxon>
        <taxon>Neoteleostei</taxon>
        <taxon>Acanthomorphata</taxon>
        <taxon>Eupercaria</taxon>
        <taxon>Tetraodontiformes</taxon>
        <taxon>Molidae</taxon>
        <taxon>Mola</taxon>
    </lineage>
</organism>
<dbReference type="InterPro" id="IPR036291">
    <property type="entry name" value="NAD(P)-bd_dom_sf"/>
</dbReference>
<dbReference type="SUPFAM" id="SSF51735">
    <property type="entry name" value="NAD(P)-binding Rossmann-fold domains"/>
    <property type="match status" value="1"/>
</dbReference>
<dbReference type="GO" id="GO:0004090">
    <property type="term" value="F:carbonyl reductase (NADPH) activity"/>
    <property type="evidence" value="ECO:0007669"/>
    <property type="project" value="TreeGrafter"/>
</dbReference>
<evidence type="ECO:0000256" key="1">
    <source>
        <dbReference type="ARBA" id="ARBA00006484"/>
    </source>
</evidence>
<dbReference type="PRINTS" id="PR00080">
    <property type="entry name" value="SDRFAMILY"/>
</dbReference>
<comment type="similarity">
    <text evidence="1 4">Belongs to the short-chain dehydrogenases/reductases (SDR) family.</text>
</comment>
<dbReference type="Proteomes" id="UP000261620">
    <property type="component" value="Unplaced"/>
</dbReference>
<reference evidence="5" key="2">
    <citation type="submission" date="2025-09" db="UniProtKB">
        <authorList>
            <consortium name="Ensembl"/>
        </authorList>
    </citation>
    <scope>IDENTIFICATION</scope>
</reference>
<dbReference type="OMA" id="FYFYMST"/>
<dbReference type="STRING" id="94237.ENSMMOP00000023142"/>
<evidence type="ECO:0000256" key="3">
    <source>
        <dbReference type="ARBA" id="ARBA00023002"/>
    </source>
</evidence>
<evidence type="ECO:0000256" key="4">
    <source>
        <dbReference type="RuleBase" id="RU000363"/>
    </source>
</evidence>
<dbReference type="Gene3D" id="3.40.50.720">
    <property type="entry name" value="NAD(P)-binding Rossmann-like Domain"/>
    <property type="match status" value="1"/>
</dbReference>
<proteinExistence type="inferred from homology"/>
<evidence type="ECO:0008006" key="7">
    <source>
        <dbReference type="Google" id="ProtNLM"/>
    </source>
</evidence>
<dbReference type="PANTHER" id="PTHR43963">
    <property type="entry name" value="CARBONYL REDUCTASE 1-RELATED"/>
    <property type="match status" value="1"/>
</dbReference>
<accession>A0A3Q4BQB0</accession>